<keyword evidence="1" id="KW-1133">Transmembrane helix</keyword>
<organism evidence="2 3">
    <name type="scientific">Gigaspora rosea</name>
    <dbReference type="NCBI Taxonomy" id="44941"/>
    <lineage>
        <taxon>Eukaryota</taxon>
        <taxon>Fungi</taxon>
        <taxon>Fungi incertae sedis</taxon>
        <taxon>Mucoromycota</taxon>
        <taxon>Glomeromycotina</taxon>
        <taxon>Glomeromycetes</taxon>
        <taxon>Diversisporales</taxon>
        <taxon>Gigasporaceae</taxon>
        <taxon>Gigaspora</taxon>
    </lineage>
</organism>
<keyword evidence="1" id="KW-0812">Transmembrane</keyword>
<evidence type="ECO:0000256" key="1">
    <source>
        <dbReference type="SAM" id="Phobius"/>
    </source>
</evidence>
<evidence type="ECO:0000313" key="3">
    <source>
        <dbReference type="Proteomes" id="UP000266673"/>
    </source>
</evidence>
<proteinExistence type="predicted"/>
<reference evidence="2 3" key="1">
    <citation type="submission" date="2018-06" db="EMBL/GenBank/DDBJ databases">
        <title>Comparative genomics reveals the genomic features of Rhizophagus irregularis, R. cerebriforme, R. diaphanum and Gigaspora rosea, and their symbiotic lifestyle signature.</title>
        <authorList>
            <person name="Morin E."/>
            <person name="San Clemente H."/>
            <person name="Chen E.C.H."/>
            <person name="De La Providencia I."/>
            <person name="Hainaut M."/>
            <person name="Kuo A."/>
            <person name="Kohler A."/>
            <person name="Murat C."/>
            <person name="Tang N."/>
            <person name="Roy S."/>
            <person name="Loubradou J."/>
            <person name="Henrissat B."/>
            <person name="Grigoriev I.V."/>
            <person name="Corradi N."/>
            <person name="Roux C."/>
            <person name="Martin F.M."/>
        </authorList>
    </citation>
    <scope>NUCLEOTIDE SEQUENCE [LARGE SCALE GENOMIC DNA]</scope>
    <source>
        <strain evidence="2 3">DAOM 194757</strain>
    </source>
</reference>
<dbReference type="Proteomes" id="UP000266673">
    <property type="component" value="Unassembled WGS sequence"/>
</dbReference>
<feature type="transmembrane region" description="Helical" evidence="1">
    <location>
        <begin position="72"/>
        <end position="92"/>
    </location>
</feature>
<keyword evidence="3" id="KW-1185">Reference proteome</keyword>
<evidence type="ECO:0000313" key="2">
    <source>
        <dbReference type="EMBL" id="RIB18020.1"/>
    </source>
</evidence>
<gene>
    <name evidence="2" type="ORF">C2G38_2142321</name>
</gene>
<accession>A0A397V6B9</accession>
<protein>
    <submittedName>
        <fullName evidence="2">Uncharacterized protein</fullName>
    </submittedName>
</protein>
<comment type="caution">
    <text evidence="2">The sequence shown here is derived from an EMBL/GenBank/DDBJ whole genome shotgun (WGS) entry which is preliminary data.</text>
</comment>
<sequence>MSLVPAIFDKEKRYTEGPYRDSLKRLYWEHKLGEQDRNIKRIKSLSEILDHVNISLGIIVDMSVKVIKGQSFLIIFALMTICHTIPLTFPWYKKTYKCVQNQPPIMYKDFFESSINPLK</sequence>
<name>A0A397V6B9_9GLOM</name>
<dbReference type="AlphaFoldDB" id="A0A397V6B9"/>
<keyword evidence="1" id="KW-0472">Membrane</keyword>
<dbReference type="EMBL" id="QKWP01000567">
    <property type="protein sequence ID" value="RIB18020.1"/>
    <property type="molecule type" value="Genomic_DNA"/>
</dbReference>